<evidence type="ECO:0000259" key="2">
    <source>
        <dbReference type="Pfam" id="PF07596"/>
    </source>
</evidence>
<keyword evidence="4" id="KW-1185">Reference proteome</keyword>
<dbReference type="Proteomes" id="UP000315082">
    <property type="component" value="Chromosome"/>
</dbReference>
<keyword evidence="1" id="KW-0472">Membrane</keyword>
<dbReference type="InterPro" id="IPR012902">
    <property type="entry name" value="N_methyl_site"/>
</dbReference>
<dbReference type="SUPFAM" id="SSF54523">
    <property type="entry name" value="Pili subunits"/>
    <property type="match status" value="1"/>
</dbReference>
<gene>
    <name evidence="3" type="ORF">Poly24_45390</name>
</gene>
<proteinExistence type="predicted"/>
<dbReference type="AlphaFoldDB" id="A0A518JZ38"/>
<dbReference type="NCBIfam" id="TIGR04294">
    <property type="entry name" value="pre_pil_HX9DG"/>
    <property type="match status" value="1"/>
</dbReference>
<dbReference type="Gene3D" id="3.30.700.10">
    <property type="entry name" value="Glycoprotein, Type 4 Pilin"/>
    <property type="match status" value="1"/>
</dbReference>
<dbReference type="KEGG" id="rcf:Poly24_45390"/>
<dbReference type="InterPro" id="IPR011453">
    <property type="entry name" value="DUF1559"/>
</dbReference>
<protein>
    <recommendedName>
        <fullName evidence="2">DUF1559 domain-containing protein</fullName>
    </recommendedName>
</protein>
<dbReference type="PANTHER" id="PTHR30093:SF2">
    <property type="entry name" value="TYPE II SECRETION SYSTEM PROTEIN H"/>
    <property type="match status" value="1"/>
</dbReference>
<dbReference type="OrthoDB" id="254023at2"/>
<sequence length="366" mass="39320">MKRRGFTIIEMLVTITIIGILVSLLLPAINMAREAARQTQCANNLRQMGTALIARAEQDKGRLCSGSFDWANDGAVTDIGWVADLVRDGLAPSEFRCASNPSQISVAYRDLIQMSVADASNEACAPRLGKDAVTQVDGTIAKNYALTITDNAYGPASTERMQVLTSDVYDRGFNTNYAASWFLVRSGVRLDDDGNLDPIKAACSSEMNSPNVTLGALTTKQIDSARVPGYTIPLLCDAKANDTLSENIGDRLAGELMTRTVVGGAITTSGLVTPSFAGGTAREGASGWWKVWNKETLQDYRGMFPLHRGICNVVMADGSVKQLFDENEDGFINNGFPRDSNFQSDTIEAGPLQLASTYTLTASGSD</sequence>
<dbReference type="Pfam" id="PF07963">
    <property type="entry name" value="N_methyl"/>
    <property type="match status" value="1"/>
</dbReference>
<dbReference type="PANTHER" id="PTHR30093">
    <property type="entry name" value="GENERAL SECRETION PATHWAY PROTEIN G"/>
    <property type="match status" value="1"/>
</dbReference>
<dbReference type="NCBIfam" id="TIGR02532">
    <property type="entry name" value="IV_pilin_GFxxxE"/>
    <property type="match status" value="1"/>
</dbReference>
<organism evidence="3 4">
    <name type="scientific">Rosistilla carotiformis</name>
    <dbReference type="NCBI Taxonomy" id="2528017"/>
    <lineage>
        <taxon>Bacteria</taxon>
        <taxon>Pseudomonadati</taxon>
        <taxon>Planctomycetota</taxon>
        <taxon>Planctomycetia</taxon>
        <taxon>Pirellulales</taxon>
        <taxon>Pirellulaceae</taxon>
        <taxon>Rosistilla</taxon>
    </lineage>
</organism>
<name>A0A518JZ38_9BACT</name>
<dbReference type="InterPro" id="IPR027558">
    <property type="entry name" value="Pre_pil_HX9DG_C"/>
</dbReference>
<feature type="domain" description="DUF1559" evidence="2">
    <location>
        <begin position="32"/>
        <end position="329"/>
    </location>
</feature>
<dbReference type="EMBL" id="CP036348">
    <property type="protein sequence ID" value="QDV70807.1"/>
    <property type="molecule type" value="Genomic_DNA"/>
</dbReference>
<reference evidence="3 4" key="1">
    <citation type="submission" date="2019-02" db="EMBL/GenBank/DDBJ databases">
        <title>Deep-cultivation of Planctomycetes and their phenomic and genomic characterization uncovers novel biology.</title>
        <authorList>
            <person name="Wiegand S."/>
            <person name="Jogler M."/>
            <person name="Boedeker C."/>
            <person name="Pinto D."/>
            <person name="Vollmers J."/>
            <person name="Rivas-Marin E."/>
            <person name="Kohn T."/>
            <person name="Peeters S.H."/>
            <person name="Heuer A."/>
            <person name="Rast P."/>
            <person name="Oberbeckmann S."/>
            <person name="Bunk B."/>
            <person name="Jeske O."/>
            <person name="Meyerdierks A."/>
            <person name="Storesund J.E."/>
            <person name="Kallscheuer N."/>
            <person name="Luecker S."/>
            <person name="Lage O.M."/>
            <person name="Pohl T."/>
            <person name="Merkel B.J."/>
            <person name="Hornburger P."/>
            <person name="Mueller R.-W."/>
            <person name="Bruemmer F."/>
            <person name="Labrenz M."/>
            <person name="Spormann A.M."/>
            <person name="Op den Camp H."/>
            <person name="Overmann J."/>
            <person name="Amann R."/>
            <person name="Jetten M.S.M."/>
            <person name="Mascher T."/>
            <person name="Medema M.H."/>
            <person name="Devos D.P."/>
            <person name="Kaster A.-K."/>
            <person name="Ovreas L."/>
            <person name="Rohde M."/>
            <person name="Galperin M.Y."/>
            <person name="Jogler C."/>
        </authorList>
    </citation>
    <scope>NUCLEOTIDE SEQUENCE [LARGE SCALE GENOMIC DNA]</scope>
    <source>
        <strain evidence="3 4">Poly24</strain>
    </source>
</reference>
<dbReference type="RefSeq" id="WP_145100616.1">
    <property type="nucleotide sequence ID" value="NZ_CP036348.1"/>
</dbReference>
<evidence type="ECO:0000313" key="4">
    <source>
        <dbReference type="Proteomes" id="UP000315082"/>
    </source>
</evidence>
<feature type="transmembrane region" description="Helical" evidence="1">
    <location>
        <begin position="12"/>
        <end position="32"/>
    </location>
</feature>
<evidence type="ECO:0000313" key="3">
    <source>
        <dbReference type="EMBL" id="QDV70807.1"/>
    </source>
</evidence>
<evidence type="ECO:0000256" key="1">
    <source>
        <dbReference type="SAM" id="Phobius"/>
    </source>
</evidence>
<keyword evidence="1" id="KW-1133">Transmembrane helix</keyword>
<keyword evidence="1" id="KW-0812">Transmembrane</keyword>
<dbReference type="Pfam" id="PF07596">
    <property type="entry name" value="SBP_bac_10"/>
    <property type="match status" value="1"/>
</dbReference>
<accession>A0A518JZ38</accession>
<dbReference type="InterPro" id="IPR045584">
    <property type="entry name" value="Pilin-like"/>
</dbReference>